<feature type="transmembrane region" description="Helical" evidence="5">
    <location>
        <begin position="200"/>
        <end position="221"/>
    </location>
</feature>
<keyword evidence="3 5" id="KW-1133">Transmembrane helix</keyword>
<evidence type="ECO:0000256" key="4">
    <source>
        <dbReference type="ARBA" id="ARBA00023136"/>
    </source>
</evidence>
<feature type="transmembrane region" description="Helical" evidence="5">
    <location>
        <begin position="250"/>
        <end position="275"/>
    </location>
</feature>
<comment type="subcellular location">
    <subcellularLocation>
        <location evidence="1">Membrane</location>
        <topology evidence="1">Multi-pass membrane protein</topology>
    </subcellularLocation>
</comment>
<name>A0A5Q2RID7_9ACTN</name>
<keyword evidence="8" id="KW-1185">Reference proteome</keyword>
<evidence type="ECO:0000256" key="2">
    <source>
        <dbReference type="ARBA" id="ARBA00022692"/>
    </source>
</evidence>
<proteinExistence type="predicted"/>
<dbReference type="KEGG" id="atq:GH723_00750"/>
<keyword evidence="2 5" id="KW-0812">Transmembrane</keyword>
<dbReference type="InterPro" id="IPR013525">
    <property type="entry name" value="ABC2_TM"/>
</dbReference>
<feature type="domain" description="ABC-2 type transporter transmembrane" evidence="6">
    <location>
        <begin position="50"/>
        <end position="393"/>
    </location>
</feature>
<evidence type="ECO:0000256" key="5">
    <source>
        <dbReference type="SAM" id="Phobius"/>
    </source>
</evidence>
<dbReference type="Proteomes" id="UP000334019">
    <property type="component" value="Chromosome"/>
</dbReference>
<evidence type="ECO:0000256" key="3">
    <source>
        <dbReference type="ARBA" id="ARBA00022989"/>
    </source>
</evidence>
<evidence type="ECO:0000313" key="8">
    <source>
        <dbReference type="Proteomes" id="UP000334019"/>
    </source>
</evidence>
<dbReference type="GO" id="GO:0016020">
    <property type="term" value="C:membrane"/>
    <property type="evidence" value="ECO:0007669"/>
    <property type="project" value="UniProtKB-SubCell"/>
</dbReference>
<accession>A0A5Q2RID7</accession>
<dbReference type="Pfam" id="PF12698">
    <property type="entry name" value="ABC2_membrane_3"/>
    <property type="match status" value="1"/>
</dbReference>
<feature type="transmembrane region" description="Helical" evidence="5">
    <location>
        <begin position="51"/>
        <end position="74"/>
    </location>
</feature>
<reference evidence="7 8" key="1">
    <citation type="submission" date="2019-11" db="EMBL/GenBank/DDBJ databases">
        <authorList>
            <person name="He Y."/>
        </authorList>
    </citation>
    <scope>NUCLEOTIDE SEQUENCE [LARGE SCALE GENOMIC DNA]</scope>
    <source>
        <strain evidence="7 8">SCSIO 58843</strain>
    </source>
</reference>
<dbReference type="AlphaFoldDB" id="A0A5Q2RID7"/>
<sequence length="431" mass="44985">MGAALPLGAVRRGRRRGRVPQRGHGVRDLRTWQHIRLVARREVTTRGGSKSFLISTALTVAGVVAMVVVPAVFFSDSPTEWELGVVGPVPEGFEETLQLAVAAQDAEVTVVHLPDDADAEAATADDELDAVLVGGEELVADEEPPDGLVASVGLAVSQTRLMEQLAAAGLDPEQAAAAVDITPVEVRTSEDGGDDDTSGAMAFIGVVVLFIAINSYGAWVLTGVLEEKSSRVVELIVAAMPARALLAGKVLGIGLLGIGQLLLVGAAGVTAALLVDVADVPSAVLPSLGWLVLWFVLGFSFYAVGYATAGSLVSRQEDAQSASSPLVYVVLAAYFVTLGVIAPNPESTASRILSQLPPVAPMAMPARITQGEAAPWEVALSIVLMLLAIWGMVRLAGRIYESSLLRSGARIKLLAAIRDSREARRTAHQAG</sequence>
<feature type="transmembrane region" description="Helical" evidence="5">
    <location>
        <begin position="287"/>
        <end position="313"/>
    </location>
</feature>
<protein>
    <submittedName>
        <fullName evidence="7">ABC transporter permease subunit</fullName>
    </submittedName>
</protein>
<evidence type="ECO:0000256" key="1">
    <source>
        <dbReference type="ARBA" id="ARBA00004141"/>
    </source>
</evidence>
<feature type="transmembrane region" description="Helical" evidence="5">
    <location>
        <begin position="378"/>
        <end position="397"/>
    </location>
</feature>
<organism evidence="7 8">
    <name type="scientific">Actinomarinicola tropica</name>
    <dbReference type="NCBI Taxonomy" id="2789776"/>
    <lineage>
        <taxon>Bacteria</taxon>
        <taxon>Bacillati</taxon>
        <taxon>Actinomycetota</taxon>
        <taxon>Acidimicrobiia</taxon>
        <taxon>Acidimicrobiales</taxon>
        <taxon>Iamiaceae</taxon>
        <taxon>Actinomarinicola</taxon>
    </lineage>
</organism>
<feature type="transmembrane region" description="Helical" evidence="5">
    <location>
        <begin position="325"/>
        <end position="342"/>
    </location>
</feature>
<keyword evidence="4 5" id="KW-0472">Membrane</keyword>
<gene>
    <name evidence="7" type="ORF">GH723_00750</name>
</gene>
<evidence type="ECO:0000313" key="7">
    <source>
        <dbReference type="EMBL" id="QGG93757.1"/>
    </source>
</evidence>
<dbReference type="GO" id="GO:0140359">
    <property type="term" value="F:ABC-type transporter activity"/>
    <property type="evidence" value="ECO:0007669"/>
    <property type="project" value="InterPro"/>
</dbReference>
<evidence type="ECO:0000259" key="6">
    <source>
        <dbReference type="Pfam" id="PF12698"/>
    </source>
</evidence>
<dbReference type="EMBL" id="CP045851">
    <property type="protein sequence ID" value="QGG93757.1"/>
    <property type="molecule type" value="Genomic_DNA"/>
</dbReference>